<dbReference type="PANTHER" id="PTHR33393">
    <property type="entry name" value="POLYGLUTAMINE SYNTHESIS ACCESSORY PROTEIN RV0574C-RELATED"/>
    <property type="match status" value="1"/>
</dbReference>
<dbReference type="RefSeq" id="WP_037537533.1">
    <property type="nucleotide sequence ID" value="NZ_JAPNMZ010000002.1"/>
</dbReference>
<dbReference type="AlphaFoldDB" id="A0A380HJR4"/>
<evidence type="ECO:0000259" key="2">
    <source>
        <dbReference type="SMART" id="SM00854"/>
    </source>
</evidence>
<evidence type="ECO:0000256" key="1">
    <source>
        <dbReference type="ARBA" id="ARBA00005662"/>
    </source>
</evidence>
<dbReference type="Pfam" id="PF09587">
    <property type="entry name" value="PGA_cap"/>
    <property type="match status" value="1"/>
</dbReference>
<name>A0A380HJR4_STASA</name>
<organism evidence="3 4">
    <name type="scientific">Staphylococcus saprophyticus</name>
    <dbReference type="NCBI Taxonomy" id="29385"/>
    <lineage>
        <taxon>Bacteria</taxon>
        <taxon>Bacillati</taxon>
        <taxon>Bacillota</taxon>
        <taxon>Bacilli</taxon>
        <taxon>Bacillales</taxon>
        <taxon>Staphylococcaceae</taxon>
        <taxon>Staphylococcus</taxon>
    </lineage>
</organism>
<dbReference type="SMART" id="SM00854">
    <property type="entry name" value="PGA_cap"/>
    <property type="match status" value="1"/>
</dbReference>
<gene>
    <name evidence="3" type="ORF">NCTC7688_00349</name>
</gene>
<protein>
    <submittedName>
        <fullName evidence="3">Poly-gamma-glutamate biosynthesis protein</fullName>
    </submittedName>
</protein>
<reference evidence="3 4" key="1">
    <citation type="submission" date="2018-06" db="EMBL/GenBank/DDBJ databases">
        <authorList>
            <consortium name="Pathogen Informatics"/>
            <person name="Doyle S."/>
        </authorList>
    </citation>
    <scope>NUCLEOTIDE SEQUENCE [LARGE SCALE GENOMIC DNA]</scope>
    <source>
        <strain evidence="3 4">NCTC7688</strain>
    </source>
</reference>
<evidence type="ECO:0000313" key="4">
    <source>
        <dbReference type="Proteomes" id="UP000254707"/>
    </source>
</evidence>
<dbReference type="InterPro" id="IPR029052">
    <property type="entry name" value="Metallo-depent_PP-like"/>
</dbReference>
<comment type="similarity">
    <text evidence="1">Belongs to the CapA family.</text>
</comment>
<proteinExistence type="inferred from homology"/>
<dbReference type="SUPFAM" id="SSF56300">
    <property type="entry name" value="Metallo-dependent phosphatases"/>
    <property type="match status" value="1"/>
</dbReference>
<evidence type="ECO:0000313" key="3">
    <source>
        <dbReference type="EMBL" id="SUM81855.1"/>
    </source>
</evidence>
<dbReference type="CDD" id="cd07381">
    <property type="entry name" value="MPP_CapA"/>
    <property type="match status" value="1"/>
</dbReference>
<dbReference type="PANTHER" id="PTHR33393:SF12">
    <property type="entry name" value="CAPSULE BIOSYNTHESIS PROTEIN CAPA"/>
    <property type="match status" value="1"/>
</dbReference>
<dbReference type="Proteomes" id="UP000254707">
    <property type="component" value="Unassembled WGS sequence"/>
</dbReference>
<dbReference type="EMBL" id="UHED01000001">
    <property type="protein sequence ID" value="SUM81855.1"/>
    <property type="molecule type" value="Genomic_DNA"/>
</dbReference>
<accession>A0A380HJR4</accession>
<dbReference type="Gene3D" id="3.60.21.10">
    <property type="match status" value="1"/>
</dbReference>
<dbReference type="InterPro" id="IPR019079">
    <property type="entry name" value="Capsule_synth_CapA"/>
</dbReference>
<sequence>MWKYGIILCFLFSCFLILCVGCLNEKDKLTQTLSFYAVGDNLIHPVVYQDALQDNGQFNFESMYDNLKDEVQSTDVSYINQESPLGGDERGLSVFKQFNTPEAIAQNIVHTGFNVVNGANNHALDQGTAGLENEIRVWKQFKSVFYFGTFDSPKQHDTIPVIEKNGIKMAMLSYTYGTNDIPREKPYQINYFDKAQIKKDIASAKEKSDAVIVSAHWGNEGKTKPNETQQQYSKVFADAGADVVLGTHPHVIQPVKWVKGKDNHKTLVAYSLGNFLNGQATGTEKNILGGNIRFNLEKNPKGVQIKNVKWKSLVTHYENGEPYLKATPQNFKMYKLDHYKDEQAQYHALNDKKGMQVSRQRLVDITKDVIDKQYLDEKSY</sequence>
<feature type="domain" description="Capsule synthesis protein CapA" evidence="2">
    <location>
        <begin position="34"/>
        <end position="279"/>
    </location>
</feature>
<dbReference type="InterPro" id="IPR052169">
    <property type="entry name" value="CW_Biosynth-Accessory"/>
</dbReference>